<name>A0AAX1TRJ8_9FUSO</name>
<evidence type="ECO:0000256" key="5">
    <source>
        <dbReference type="ARBA" id="ARBA00022741"/>
    </source>
</evidence>
<dbReference type="SUPFAM" id="SSF50447">
    <property type="entry name" value="Translation proteins"/>
    <property type="match status" value="1"/>
</dbReference>
<reference evidence="14 15" key="1">
    <citation type="submission" date="2018-06" db="EMBL/GenBank/DDBJ databases">
        <authorList>
            <consortium name="Pathogen Informatics"/>
            <person name="Doyle S."/>
        </authorList>
    </citation>
    <scope>NUCLEOTIDE SEQUENCE [LARGE SCALE GENOMIC DNA]</scope>
    <source>
        <strain evidence="14 15">NCTC12112</strain>
    </source>
</reference>
<comment type="domain">
    <text evidence="11">Consists of three domains; the N-terminal catalytic domain, the editing domain and the C-terminal C-Ala domain. The editing domain removes incorrectly charged amino acids, while the C-Ala domain, along with tRNA(Ala), serves as a bridge to cooperatively bring together the editing and aminoacylation centers thus stimulating deacylation of misacylated tRNAs.</text>
</comment>
<dbReference type="GeneID" id="78453736"/>
<feature type="coiled-coil region" evidence="12">
    <location>
        <begin position="721"/>
        <end position="758"/>
    </location>
</feature>
<dbReference type="Proteomes" id="UP000249008">
    <property type="component" value="Chromosome 1"/>
</dbReference>
<dbReference type="SUPFAM" id="SSF55681">
    <property type="entry name" value="Class II aaRS and biotin synthetases"/>
    <property type="match status" value="1"/>
</dbReference>
<dbReference type="InterPro" id="IPR050058">
    <property type="entry name" value="Ala-tRNA_ligase"/>
</dbReference>
<dbReference type="Pfam" id="PF02272">
    <property type="entry name" value="DHHA1"/>
    <property type="match status" value="1"/>
</dbReference>
<gene>
    <name evidence="14" type="primary">alaS_2</name>
    <name evidence="11" type="synonym">alaS</name>
    <name evidence="14" type="ORF">NCTC12112_02455</name>
</gene>
<evidence type="ECO:0000256" key="6">
    <source>
        <dbReference type="ARBA" id="ARBA00022833"/>
    </source>
</evidence>
<keyword evidence="2 11" id="KW-0820">tRNA-binding</keyword>
<comment type="subcellular location">
    <subcellularLocation>
        <location evidence="11">Cytoplasm</location>
    </subcellularLocation>
</comment>
<dbReference type="AlphaFoldDB" id="A0AAX1TRJ8"/>
<evidence type="ECO:0000256" key="2">
    <source>
        <dbReference type="ARBA" id="ARBA00022555"/>
    </source>
</evidence>
<dbReference type="Gene3D" id="3.30.980.10">
    <property type="entry name" value="Threonyl-trna Synthetase, Chain A, domain 2"/>
    <property type="match status" value="1"/>
</dbReference>
<evidence type="ECO:0000259" key="13">
    <source>
        <dbReference type="PROSITE" id="PS50860"/>
    </source>
</evidence>
<dbReference type="PANTHER" id="PTHR11777">
    <property type="entry name" value="ALANYL-TRNA SYNTHETASE"/>
    <property type="match status" value="1"/>
</dbReference>
<proteinExistence type="inferred from homology"/>
<dbReference type="PRINTS" id="PR00980">
    <property type="entry name" value="TRNASYNTHALA"/>
</dbReference>
<evidence type="ECO:0000256" key="9">
    <source>
        <dbReference type="ARBA" id="ARBA00022917"/>
    </source>
</evidence>
<dbReference type="FunFam" id="3.30.930.10:FF:000004">
    <property type="entry name" value="Alanine--tRNA ligase"/>
    <property type="match status" value="1"/>
</dbReference>
<dbReference type="InterPro" id="IPR003156">
    <property type="entry name" value="DHHA1_dom"/>
</dbReference>
<keyword evidence="6 11" id="KW-0862">Zinc</keyword>
<dbReference type="SUPFAM" id="SSF101353">
    <property type="entry name" value="Putative anticodon-binding domain of alanyl-tRNA synthetase (AlaRS)"/>
    <property type="match status" value="1"/>
</dbReference>
<feature type="binding site" evidence="11">
    <location>
        <position position="658"/>
    </location>
    <ligand>
        <name>Zn(2+)</name>
        <dbReference type="ChEBI" id="CHEBI:29105"/>
    </ligand>
</feature>
<dbReference type="EC" id="6.1.1.7" evidence="11"/>
<feature type="domain" description="Alanyl-transfer RNA synthetases family profile" evidence="13">
    <location>
        <begin position="2"/>
        <end position="701"/>
    </location>
</feature>
<feature type="coiled-coil region" evidence="12">
    <location>
        <begin position="409"/>
        <end position="436"/>
    </location>
</feature>
<dbReference type="InterPro" id="IPR045864">
    <property type="entry name" value="aa-tRNA-synth_II/BPL/LPL"/>
</dbReference>
<dbReference type="KEGG" id="ful:C4N20_02865"/>
<evidence type="ECO:0000256" key="3">
    <source>
        <dbReference type="ARBA" id="ARBA00022598"/>
    </source>
</evidence>
<dbReference type="InterPro" id="IPR023033">
    <property type="entry name" value="Ala_tRNA_ligase_euk/bac"/>
</dbReference>
<dbReference type="GO" id="GO:0008270">
    <property type="term" value="F:zinc ion binding"/>
    <property type="evidence" value="ECO:0007669"/>
    <property type="project" value="UniProtKB-UniRule"/>
</dbReference>
<evidence type="ECO:0000256" key="12">
    <source>
        <dbReference type="SAM" id="Coils"/>
    </source>
</evidence>
<evidence type="ECO:0000256" key="10">
    <source>
        <dbReference type="ARBA" id="ARBA00023146"/>
    </source>
</evidence>
<dbReference type="InterPro" id="IPR018163">
    <property type="entry name" value="Thr/Ala-tRNA-synth_IIc_edit"/>
</dbReference>
<keyword evidence="7 11" id="KW-0067">ATP-binding</keyword>
<dbReference type="EMBL" id="LS483487">
    <property type="protein sequence ID" value="SQJ10280.1"/>
    <property type="molecule type" value="Genomic_DNA"/>
</dbReference>
<dbReference type="FunFam" id="3.30.980.10:FF:000004">
    <property type="entry name" value="Alanine--tRNA ligase, cytoplasmic"/>
    <property type="match status" value="1"/>
</dbReference>
<evidence type="ECO:0000256" key="1">
    <source>
        <dbReference type="ARBA" id="ARBA00008226"/>
    </source>
</evidence>
<dbReference type="Gene3D" id="6.10.250.550">
    <property type="match status" value="1"/>
</dbReference>
<evidence type="ECO:0000313" key="14">
    <source>
        <dbReference type="EMBL" id="SQJ10280.1"/>
    </source>
</evidence>
<dbReference type="Gene3D" id="2.40.30.130">
    <property type="match status" value="1"/>
</dbReference>
<dbReference type="FunFam" id="3.30.54.20:FF:000001">
    <property type="entry name" value="Alanine--tRNA ligase"/>
    <property type="match status" value="1"/>
</dbReference>
<sequence>MLTGNQIRKEFIEFFEAKHHKHFESASLIPDDATLLLTVAGMVPFKPYFLGQKEAPYPRVTTYQKCIRTNDLENVGRTARHHTFFEMLGNFSFGDYFKKEAIEWSWEFVTEVLKIDKDKLWVSVFTTDDEAEQIWIEKCNFPKERLVRLGEDENWWAAGPTGSCGPCSEIHVDLGPAYGGDENSKLGDEGTDNRFIEIWNLVFTEWNRMEDGSLEPLPKKNIDTGAGLERIAAMVQGKSNNFETDLLFPLVEEAVKLTNSQYGRDEEENFSLKVITDHSRAVTFLINDGVIPSNEGRGYVLRRILRRAVRHGRLLGQSELFLYKMVDKVVSMMENAYPDLRSNIDHIKKVVKIEEEKFSRTLDQGMQLVNQEIEKLKAAGITKLDGEVTFKLYDTYGFPYELTEEICQEKEIEISKEEFEAKMTEQKEKARAAREVVMEKGQDSFIEEFYDKYGATEFTGYTTLKDTGKLLSARDGKDGKKLMIFDTTPFYGESGGQAADIGIITGNGFEGKVIDVQKQKGIFTHTVEVLKGTPIEGEEYFLEVDEANRMATAKNHTATHLLHEALREVLGSHVQQAGSFVNGERLRFDFNHYEAMTGEELEKVEELVNEKIAEAINVSVADMSMDEAKKAGATALFGDKYGDVVRVVSVEGFSIELCGGTHIDNIGKIGLFKIESEAGIAAGIRRIEAVTGKGAYKAVKNIEMLLKNVEKVVKSDEANLLDRVEKMVETIKENSKELEELKSRFTQIEAQALAENSEVINGVTVIMKTFKTTTADDLRKMVDYVKDKMANTVVVLASGADKAIFAAGVTKELTSKVKAGNLVKEAAVITGGNGGGRPDFAQAGGKDATKIQEAMNAVKETLKNSL</sequence>
<dbReference type="NCBIfam" id="TIGR00344">
    <property type="entry name" value="alaS"/>
    <property type="match status" value="1"/>
</dbReference>
<dbReference type="PROSITE" id="PS50860">
    <property type="entry name" value="AA_TRNA_LIGASE_II_ALA"/>
    <property type="match status" value="1"/>
</dbReference>
<dbReference type="GO" id="GO:0005829">
    <property type="term" value="C:cytosol"/>
    <property type="evidence" value="ECO:0007669"/>
    <property type="project" value="TreeGrafter"/>
</dbReference>
<comment type="catalytic activity">
    <reaction evidence="11">
        <text>tRNA(Ala) + L-alanine + ATP = L-alanyl-tRNA(Ala) + AMP + diphosphate</text>
        <dbReference type="Rhea" id="RHEA:12540"/>
        <dbReference type="Rhea" id="RHEA-COMP:9657"/>
        <dbReference type="Rhea" id="RHEA-COMP:9923"/>
        <dbReference type="ChEBI" id="CHEBI:30616"/>
        <dbReference type="ChEBI" id="CHEBI:33019"/>
        <dbReference type="ChEBI" id="CHEBI:57972"/>
        <dbReference type="ChEBI" id="CHEBI:78442"/>
        <dbReference type="ChEBI" id="CHEBI:78497"/>
        <dbReference type="ChEBI" id="CHEBI:456215"/>
        <dbReference type="EC" id="6.1.1.7"/>
    </reaction>
</comment>
<keyword evidence="9 11" id="KW-0648">Protein biosynthesis</keyword>
<dbReference type="Gene3D" id="3.30.54.20">
    <property type="match status" value="1"/>
</dbReference>
<dbReference type="GO" id="GO:0005524">
    <property type="term" value="F:ATP binding"/>
    <property type="evidence" value="ECO:0007669"/>
    <property type="project" value="UniProtKB-UniRule"/>
</dbReference>
<dbReference type="HAMAP" id="MF_00036_B">
    <property type="entry name" value="Ala_tRNA_synth_B"/>
    <property type="match status" value="1"/>
</dbReference>
<dbReference type="PANTHER" id="PTHR11777:SF9">
    <property type="entry name" value="ALANINE--TRNA LIGASE, CYTOPLASMIC"/>
    <property type="match status" value="1"/>
</dbReference>
<feature type="binding site" evidence="11">
    <location>
        <position position="662"/>
    </location>
    <ligand>
        <name>Zn(2+)</name>
        <dbReference type="ChEBI" id="CHEBI:29105"/>
    </ligand>
</feature>
<dbReference type="Pfam" id="PF01411">
    <property type="entry name" value="tRNA-synt_2c"/>
    <property type="match status" value="1"/>
</dbReference>
<dbReference type="InterPro" id="IPR009000">
    <property type="entry name" value="Transl_B-barrel_sf"/>
</dbReference>
<comment type="similarity">
    <text evidence="1 11">Belongs to the class-II aminoacyl-tRNA synthetase family.</text>
</comment>
<dbReference type="SUPFAM" id="SSF55186">
    <property type="entry name" value="ThrRS/AlaRS common domain"/>
    <property type="match status" value="1"/>
</dbReference>
<dbReference type="SMART" id="SM00863">
    <property type="entry name" value="tRNA_SAD"/>
    <property type="match status" value="1"/>
</dbReference>
<keyword evidence="11" id="KW-0963">Cytoplasm</keyword>
<keyword evidence="8 11" id="KW-0694">RNA-binding</keyword>
<dbReference type="GO" id="GO:0002161">
    <property type="term" value="F:aminoacyl-tRNA deacylase activity"/>
    <property type="evidence" value="ECO:0007669"/>
    <property type="project" value="TreeGrafter"/>
</dbReference>
<dbReference type="Pfam" id="PF07973">
    <property type="entry name" value="tRNA_SAD"/>
    <property type="match status" value="1"/>
</dbReference>
<keyword evidence="12" id="KW-0175">Coiled coil</keyword>
<evidence type="ECO:0000256" key="4">
    <source>
        <dbReference type="ARBA" id="ARBA00022723"/>
    </source>
</evidence>
<evidence type="ECO:0000256" key="11">
    <source>
        <dbReference type="HAMAP-Rule" id="MF_00036"/>
    </source>
</evidence>
<protein>
    <recommendedName>
        <fullName evidence="11">Alanine--tRNA ligase</fullName>
        <ecNumber evidence="11">6.1.1.7</ecNumber>
    </recommendedName>
    <alternativeName>
        <fullName evidence="11">Alanyl-tRNA synthetase</fullName>
        <shortName evidence="11">AlaRS</shortName>
    </alternativeName>
</protein>
<dbReference type="Gene3D" id="3.30.930.10">
    <property type="entry name" value="Bira Bifunctional Protein, Domain 2"/>
    <property type="match status" value="1"/>
</dbReference>
<dbReference type="InterPro" id="IPR018162">
    <property type="entry name" value="Ala-tRNA-ligase_IIc_anticod-bd"/>
</dbReference>
<dbReference type="GO" id="GO:0004813">
    <property type="term" value="F:alanine-tRNA ligase activity"/>
    <property type="evidence" value="ECO:0007669"/>
    <property type="project" value="UniProtKB-UniRule"/>
</dbReference>
<keyword evidence="4 11" id="KW-0479">Metal-binding</keyword>
<dbReference type="InterPro" id="IPR018165">
    <property type="entry name" value="Ala-tRNA-synth_IIc_core"/>
</dbReference>
<dbReference type="InterPro" id="IPR012947">
    <property type="entry name" value="tRNA_SAD"/>
</dbReference>
<comment type="cofactor">
    <cofactor evidence="11">
        <name>Zn(2+)</name>
        <dbReference type="ChEBI" id="CHEBI:29105"/>
    </cofactor>
    <text evidence="11">Binds 1 zinc ion per subunit.</text>
</comment>
<organism evidence="14 15">
    <name type="scientific">Fusobacterium ulcerans</name>
    <dbReference type="NCBI Taxonomy" id="861"/>
    <lineage>
        <taxon>Bacteria</taxon>
        <taxon>Fusobacteriati</taxon>
        <taxon>Fusobacteriota</taxon>
        <taxon>Fusobacteriia</taxon>
        <taxon>Fusobacteriales</taxon>
        <taxon>Fusobacteriaceae</taxon>
        <taxon>Fusobacterium</taxon>
    </lineage>
</organism>
<keyword evidence="3 11" id="KW-0436">Ligase</keyword>
<dbReference type="InterPro" id="IPR002318">
    <property type="entry name" value="Ala-tRNA-lgiase_IIc"/>
</dbReference>
<accession>A0AAX1TRJ8</accession>
<keyword evidence="10 11" id="KW-0030">Aminoacyl-tRNA synthetase</keyword>
<dbReference type="FunFam" id="3.10.310.40:FF:000001">
    <property type="entry name" value="Alanine--tRNA ligase"/>
    <property type="match status" value="1"/>
</dbReference>
<keyword evidence="5 11" id="KW-0547">Nucleotide-binding</keyword>
<dbReference type="Gene3D" id="3.10.310.40">
    <property type="match status" value="1"/>
</dbReference>
<feature type="binding site" evidence="11">
    <location>
        <position position="560"/>
    </location>
    <ligand>
        <name>Zn(2+)</name>
        <dbReference type="ChEBI" id="CHEBI:29105"/>
    </ligand>
</feature>
<feature type="binding site" evidence="11">
    <location>
        <position position="556"/>
    </location>
    <ligand>
        <name>Zn(2+)</name>
        <dbReference type="ChEBI" id="CHEBI:29105"/>
    </ligand>
</feature>
<dbReference type="InterPro" id="IPR018164">
    <property type="entry name" value="Ala-tRNA-synth_IIc_N"/>
</dbReference>
<comment type="function">
    <text evidence="11">Catalyzes the attachment of alanine to tRNA(Ala) in a two-step reaction: alanine is first activated by ATP to form Ala-AMP and then transferred to the acceptor end of tRNA(Ala). Also edits incorrectly charged Ser-tRNA(Ala) and Gly-tRNA(Ala) via its editing domain.</text>
</comment>
<evidence type="ECO:0000313" key="15">
    <source>
        <dbReference type="Proteomes" id="UP000249008"/>
    </source>
</evidence>
<dbReference type="GO" id="GO:0000049">
    <property type="term" value="F:tRNA binding"/>
    <property type="evidence" value="ECO:0007669"/>
    <property type="project" value="UniProtKB-KW"/>
</dbReference>
<dbReference type="RefSeq" id="WP_005981063.1">
    <property type="nucleotide sequence ID" value="NZ_CABKNW010000005.1"/>
</dbReference>
<evidence type="ECO:0000256" key="7">
    <source>
        <dbReference type="ARBA" id="ARBA00022840"/>
    </source>
</evidence>
<evidence type="ECO:0000256" key="8">
    <source>
        <dbReference type="ARBA" id="ARBA00022884"/>
    </source>
</evidence>
<dbReference type="CDD" id="cd00673">
    <property type="entry name" value="AlaRS_core"/>
    <property type="match status" value="1"/>
</dbReference>
<dbReference type="GO" id="GO:0006419">
    <property type="term" value="P:alanyl-tRNA aminoacylation"/>
    <property type="evidence" value="ECO:0007669"/>
    <property type="project" value="UniProtKB-UniRule"/>
</dbReference>